<reference evidence="1" key="1">
    <citation type="submission" date="2021-06" db="EMBL/GenBank/DDBJ databases">
        <authorList>
            <person name="Kallberg Y."/>
            <person name="Tangrot J."/>
            <person name="Rosling A."/>
        </authorList>
    </citation>
    <scope>NUCLEOTIDE SEQUENCE</scope>
    <source>
        <strain evidence="1">28 12/20/2015</strain>
    </source>
</reference>
<dbReference type="EMBL" id="CAJVPW010064913">
    <property type="protein sequence ID" value="CAG8786447.1"/>
    <property type="molecule type" value="Genomic_DNA"/>
</dbReference>
<proteinExistence type="predicted"/>
<name>A0ACA9RCG1_9GLOM</name>
<dbReference type="Proteomes" id="UP000789366">
    <property type="component" value="Unassembled WGS sequence"/>
</dbReference>
<sequence length="206" mass="23206">PYSKDDREEFKKCDHQCADEKHHKVDEFSGKEPTKSYCTQEIFHPALNASSNPPSGVGYISIDGHHFLCENPTTNVGNFHIVFVVDRSGSMATGDCKPRCDNSKISYLQSTHNNRLGAVYEAIYTFIETRKNSRKATTTGQMAVDLDTTSLILFDYTAITAFENRSLSNSDELLQKMIGFHPQGDNYYHEGIKKAAKVIETYYDPS</sequence>
<feature type="non-terminal residue" evidence="1">
    <location>
        <position position="1"/>
    </location>
</feature>
<organism evidence="1 2">
    <name type="scientific">Cetraspora pellucida</name>
    <dbReference type="NCBI Taxonomy" id="1433469"/>
    <lineage>
        <taxon>Eukaryota</taxon>
        <taxon>Fungi</taxon>
        <taxon>Fungi incertae sedis</taxon>
        <taxon>Mucoromycota</taxon>
        <taxon>Glomeromycotina</taxon>
        <taxon>Glomeromycetes</taxon>
        <taxon>Diversisporales</taxon>
        <taxon>Gigasporaceae</taxon>
        <taxon>Cetraspora</taxon>
    </lineage>
</organism>
<accession>A0ACA9RCG1</accession>
<keyword evidence="2" id="KW-1185">Reference proteome</keyword>
<feature type="non-terminal residue" evidence="1">
    <location>
        <position position="206"/>
    </location>
</feature>
<comment type="caution">
    <text evidence="1">The sequence shown here is derived from an EMBL/GenBank/DDBJ whole genome shotgun (WGS) entry which is preliminary data.</text>
</comment>
<gene>
    <name evidence="1" type="ORF">SPELUC_LOCUS16840</name>
</gene>
<protein>
    <submittedName>
        <fullName evidence="1">15198_t:CDS:1</fullName>
    </submittedName>
</protein>
<evidence type="ECO:0000313" key="2">
    <source>
        <dbReference type="Proteomes" id="UP000789366"/>
    </source>
</evidence>
<evidence type="ECO:0000313" key="1">
    <source>
        <dbReference type="EMBL" id="CAG8786447.1"/>
    </source>
</evidence>